<dbReference type="Pfam" id="PF04214">
    <property type="entry name" value="DUF411"/>
    <property type="match status" value="1"/>
</dbReference>
<protein>
    <recommendedName>
        <fullName evidence="2">Metal-binding protein</fullName>
    </recommendedName>
</protein>
<reference evidence="1" key="1">
    <citation type="journal article" date="2015" name="ISME J.">
        <title>Aquifer environment selects for microbial species cohorts in sediment and groundwater.</title>
        <authorList>
            <person name="Hug L.A."/>
            <person name="Thomas B.C."/>
            <person name="Brown C.T."/>
            <person name="Frischkorn K.R."/>
            <person name="Williams K.H."/>
            <person name="Tringe S.G."/>
            <person name="Banfield J.F."/>
        </authorList>
    </citation>
    <scope>NUCLEOTIDE SEQUENCE</scope>
</reference>
<sequence length="106" mass="11207">MREAGYIVEEIVEADMPSVKKRLGVPEALSSCHTAEIDGYIVEGHVPPQAVARLLKERPDAVGLAAPGMPAGSPGMEGGAAEVYRLYLFDASGARPFGDWLGDKPV</sequence>
<dbReference type="EMBL" id="KT007084">
    <property type="protein sequence ID" value="AKQ05744.1"/>
    <property type="molecule type" value="Genomic_DNA"/>
</dbReference>
<dbReference type="InterPro" id="IPR007332">
    <property type="entry name" value="DUF411"/>
</dbReference>
<organism evidence="1">
    <name type="scientific">uncultured Parcubacteria bacterium Rifle_16ft_4_minimus_23641</name>
    <dbReference type="NCBI Taxonomy" id="1665135"/>
    <lineage>
        <taxon>Bacteria</taxon>
        <taxon>Candidatus Parcubacteria</taxon>
        <taxon>environmental samples</taxon>
    </lineage>
</organism>
<dbReference type="AlphaFoldDB" id="A0A0H4TXI0"/>
<evidence type="ECO:0000313" key="1">
    <source>
        <dbReference type="EMBL" id="AKQ05744.1"/>
    </source>
</evidence>
<accession>A0A0H4TXI0</accession>
<name>A0A0H4TXI0_9BACT</name>
<proteinExistence type="predicted"/>
<evidence type="ECO:0008006" key="2">
    <source>
        <dbReference type="Google" id="ProtNLM"/>
    </source>
</evidence>